<gene>
    <name evidence="2" type="ORF">LL038_23900</name>
</gene>
<dbReference type="RefSeq" id="WP_268055950.1">
    <property type="nucleotide sequence ID" value="NZ_CP086239.1"/>
</dbReference>
<evidence type="ECO:0000313" key="3">
    <source>
        <dbReference type="Proteomes" id="UP001164733"/>
    </source>
</evidence>
<accession>A0AA47EKZ1</accession>
<protein>
    <submittedName>
        <fullName evidence="2">Metallophosphoesterase</fullName>
    </submittedName>
</protein>
<dbReference type="Pfam" id="PF00149">
    <property type="entry name" value="Metallophos"/>
    <property type="match status" value="1"/>
</dbReference>
<organism evidence="2 3">
    <name type="scientific">Clostridium estertheticum</name>
    <dbReference type="NCBI Taxonomy" id="238834"/>
    <lineage>
        <taxon>Bacteria</taxon>
        <taxon>Bacillati</taxon>
        <taxon>Bacillota</taxon>
        <taxon>Clostridia</taxon>
        <taxon>Eubacteriales</taxon>
        <taxon>Clostridiaceae</taxon>
        <taxon>Clostridium</taxon>
    </lineage>
</organism>
<dbReference type="AlphaFoldDB" id="A0AA47EKZ1"/>
<dbReference type="GO" id="GO:0016787">
    <property type="term" value="F:hydrolase activity"/>
    <property type="evidence" value="ECO:0007669"/>
    <property type="project" value="InterPro"/>
</dbReference>
<dbReference type="PANTHER" id="PTHR12905:SF0">
    <property type="entry name" value="CALCINEURIN-LIKE PHOSPHOESTERASE DOMAIN-CONTAINING PROTEIN"/>
    <property type="match status" value="1"/>
</dbReference>
<dbReference type="InterPro" id="IPR004843">
    <property type="entry name" value="Calcineurin-like_PHP"/>
</dbReference>
<evidence type="ECO:0000313" key="2">
    <source>
        <dbReference type="EMBL" id="WAG60528.1"/>
    </source>
</evidence>
<dbReference type="InterPro" id="IPR029052">
    <property type="entry name" value="Metallo-depent_PP-like"/>
</dbReference>
<dbReference type="Gene3D" id="3.60.21.10">
    <property type="match status" value="1"/>
</dbReference>
<dbReference type="InterPro" id="IPR051693">
    <property type="entry name" value="UPF0046_metallophosphoest"/>
</dbReference>
<sequence>MFKIKVLLVSDVEDDYIWEHFDHERFKDIEIVISCGDLKADYLEFLADMIKAPIFYVNGNHDGSFLEKPPGGCIPIDDKIIVYKNIRILGLGGSIAYNKGPFQYTERAMQKRISKLKMCLWRKKGFDILVTHSPAKGMGDGEDPCHTGFNTFINILDKYSPKYFFYGHQHLDYGKKDRVRIYNNTTVVNAFRYHIIEI</sequence>
<proteinExistence type="predicted"/>
<reference evidence="2" key="1">
    <citation type="submission" date="2021-11" db="EMBL/GenBank/DDBJ databases">
        <title>Clostridia strains as spoilage organisms.</title>
        <authorList>
            <person name="Wambui J."/>
            <person name="Stevens M.J.A."/>
            <person name="Stephan R."/>
        </authorList>
    </citation>
    <scope>NUCLEOTIDE SEQUENCE</scope>
    <source>
        <strain evidence="2">CF009</strain>
    </source>
</reference>
<dbReference type="Proteomes" id="UP001164733">
    <property type="component" value="Chromosome"/>
</dbReference>
<feature type="domain" description="Calcineurin-like phosphoesterase" evidence="1">
    <location>
        <begin position="5"/>
        <end position="170"/>
    </location>
</feature>
<name>A0AA47EKZ1_9CLOT</name>
<dbReference type="SUPFAM" id="SSF56300">
    <property type="entry name" value="Metallo-dependent phosphatases"/>
    <property type="match status" value="1"/>
</dbReference>
<dbReference type="EMBL" id="CP086239">
    <property type="protein sequence ID" value="WAG60528.1"/>
    <property type="molecule type" value="Genomic_DNA"/>
</dbReference>
<dbReference type="PANTHER" id="PTHR12905">
    <property type="entry name" value="METALLOPHOSPHOESTERASE"/>
    <property type="match status" value="1"/>
</dbReference>
<evidence type="ECO:0000259" key="1">
    <source>
        <dbReference type="Pfam" id="PF00149"/>
    </source>
</evidence>